<comment type="subunit">
    <text evidence="13">Interacts with RAI1; the interaction is direct, stabilizes RAT1 protein structure and may stimulate its exoribonuclease activity. The interaction also stimulates RAI1 pyrophosphohydrolase activity, probably by recruiting it to mRNA substrates.</text>
</comment>
<accession>I2GX81</accession>
<dbReference type="InterPro" id="IPR004859">
    <property type="entry name" value="Xrn1_N"/>
</dbReference>
<comment type="similarity">
    <text evidence="2 14">Belongs to the 5'-3' exonuclease family. XRN2/RAT1 subfamily.</text>
</comment>
<dbReference type="InterPro" id="IPR017151">
    <property type="entry name" value="Xrn2/3/4"/>
</dbReference>
<dbReference type="EC" id="3.1.13.-" evidence="14"/>
<feature type="region of interest" description="Disordered" evidence="16">
    <location>
        <begin position="568"/>
        <end position="598"/>
    </location>
</feature>
<feature type="region of interest" description="Disordered" evidence="16">
    <location>
        <begin position="404"/>
        <end position="427"/>
    </location>
</feature>
<dbReference type="FunFam" id="3.40.50.12390:FF:000003">
    <property type="entry name" value="5'-3' exoribonuclease"/>
    <property type="match status" value="1"/>
</dbReference>
<evidence type="ECO:0000256" key="15">
    <source>
        <dbReference type="SAM" id="Coils"/>
    </source>
</evidence>
<keyword evidence="4" id="KW-0698">rRNA processing</keyword>
<evidence type="ECO:0000256" key="7">
    <source>
        <dbReference type="ARBA" id="ARBA00022801"/>
    </source>
</evidence>
<dbReference type="GO" id="GO:0019843">
    <property type="term" value="F:rRNA binding"/>
    <property type="evidence" value="ECO:0007669"/>
    <property type="project" value="EnsemblFungi"/>
</dbReference>
<dbReference type="InParanoid" id="I2GX81"/>
<dbReference type="Pfam" id="PF03159">
    <property type="entry name" value="XRN_N"/>
    <property type="match status" value="1"/>
</dbReference>
<feature type="domain" description="Xrn1 N-terminal" evidence="17">
    <location>
        <begin position="1"/>
        <end position="254"/>
    </location>
</feature>
<keyword evidence="3" id="KW-0806">Transcription termination</keyword>
<evidence type="ECO:0000256" key="8">
    <source>
        <dbReference type="ARBA" id="ARBA00022839"/>
    </source>
</evidence>
<keyword evidence="20" id="KW-1185">Reference proteome</keyword>
<keyword evidence="7 14" id="KW-0378">Hydrolase</keyword>
<dbReference type="GO" id="GO:0030846">
    <property type="term" value="P:termination of RNA polymerase II transcription, poly(A)-coupled"/>
    <property type="evidence" value="ECO:0007669"/>
    <property type="project" value="EnsemblFungi"/>
</dbReference>
<feature type="compositionally biased region" description="Basic and acidic residues" evidence="16">
    <location>
        <begin position="990"/>
        <end position="1001"/>
    </location>
</feature>
<dbReference type="PIRSF" id="PIRSF037239">
    <property type="entry name" value="Exonuclease_Xrn2"/>
    <property type="match status" value="1"/>
</dbReference>
<dbReference type="Gene3D" id="1.25.40.1050">
    <property type="match status" value="1"/>
</dbReference>
<evidence type="ECO:0000256" key="3">
    <source>
        <dbReference type="ARBA" id="ARBA00022472"/>
    </source>
</evidence>
<dbReference type="Gene3D" id="3.40.50.12390">
    <property type="match status" value="1"/>
</dbReference>
<protein>
    <recommendedName>
        <fullName evidence="14">5'-3' exoribonuclease</fullName>
        <ecNumber evidence="14">3.1.13.-</ecNumber>
    </recommendedName>
</protein>
<dbReference type="FunFam" id="3.40.50.12390:FF:000005">
    <property type="entry name" value="5'-3' exoribonuclease 2"/>
    <property type="match status" value="1"/>
</dbReference>
<dbReference type="GO" id="GO:0030847">
    <property type="term" value="P:termination of RNA polymerase II transcription, exosome-dependent"/>
    <property type="evidence" value="ECO:0007669"/>
    <property type="project" value="EnsemblFungi"/>
</dbReference>
<evidence type="ECO:0000256" key="10">
    <source>
        <dbReference type="ARBA" id="ARBA00023163"/>
    </source>
</evidence>
<dbReference type="FunFam" id="1.25.40.1050:FF:000002">
    <property type="entry name" value="5'-3' exoribonuclease"/>
    <property type="match status" value="1"/>
</dbReference>
<dbReference type="PANTHER" id="PTHR12341:SF41">
    <property type="entry name" value="5'-3' EXORIBONUCLEASE 2"/>
    <property type="match status" value="1"/>
</dbReference>
<dbReference type="AlphaFoldDB" id="I2GX81"/>
<dbReference type="KEGG" id="tbl:TBLA_0A09480"/>
<dbReference type="CDD" id="cd18673">
    <property type="entry name" value="PIN_XRN1-2-like"/>
    <property type="match status" value="1"/>
</dbReference>
<evidence type="ECO:0000256" key="5">
    <source>
        <dbReference type="ARBA" id="ARBA00022664"/>
    </source>
</evidence>
<keyword evidence="5 14" id="KW-0507">mRNA processing</keyword>
<dbReference type="GO" id="GO:0043144">
    <property type="term" value="P:sno(s)RNA processing"/>
    <property type="evidence" value="ECO:0007669"/>
    <property type="project" value="EnsemblFungi"/>
</dbReference>
<dbReference type="RefSeq" id="XP_004178252.1">
    <property type="nucleotide sequence ID" value="XM_004178204.1"/>
</dbReference>
<evidence type="ECO:0000256" key="13">
    <source>
        <dbReference type="ARBA" id="ARBA00046943"/>
    </source>
</evidence>
<feature type="region of interest" description="Disordered" evidence="16">
    <location>
        <begin position="962"/>
        <end position="1063"/>
    </location>
</feature>
<name>I2GX81_HENB6</name>
<dbReference type="GO" id="GO:0090730">
    <property type="term" value="C:Las1 complex"/>
    <property type="evidence" value="ECO:0007669"/>
    <property type="project" value="EnsemblFungi"/>
</dbReference>
<evidence type="ECO:0000256" key="12">
    <source>
        <dbReference type="ARBA" id="ARBA00046137"/>
    </source>
</evidence>
<dbReference type="InterPro" id="IPR027073">
    <property type="entry name" value="5_3_exoribonuclease"/>
</dbReference>
<comment type="function">
    <text evidence="12">Possesses 5'-&gt;3' exoribonuclease activity. Required for the processing of nuclear mRNA and rRNA precursors. May promote the termination of transcription by RNA polymerase II. Essential for vegetative cell growth and chromosome segregation.</text>
</comment>
<dbReference type="EMBL" id="HE806316">
    <property type="protein sequence ID" value="CCH58733.1"/>
    <property type="molecule type" value="Genomic_DNA"/>
</dbReference>
<dbReference type="GO" id="GO:0004534">
    <property type="term" value="F:5'-3' RNA exonuclease activity"/>
    <property type="evidence" value="ECO:0007669"/>
    <property type="project" value="UniProtKB-UniRule"/>
</dbReference>
<evidence type="ECO:0000256" key="4">
    <source>
        <dbReference type="ARBA" id="ARBA00022552"/>
    </source>
</evidence>
<dbReference type="GO" id="GO:0000398">
    <property type="term" value="P:mRNA splicing, via spliceosome"/>
    <property type="evidence" value="ECO:0007669"/>
    <property type="project" value="EnsemblFungi"/>
</dbReference>
<evidence type="ECO:0000259" key="17">
    <source>
        <dbReference type="Pfam" id="PF03159"/>
    </source>
</evidence>
<feature type="compositionally biased region" description="Basic and acidic residues" evidence="16">
    <location>
        <begin position="404"/>
        <end position="424"/>
    </location>
</feature>
<keyword evidence="9" id="KW-0805">Transcription regulation</keyword>
<dbReference type="Pfam" id="PF17846">
    <property type="entry name" value="XRN_M"/>
    <property type="match status" value="2"/>
</dbReference>
<keyword evidence="6 14" id="KW-0540">Nuclease</keyword>
<evidence type="ECO:0000256" key="11">
    <source>
        <dbReference type="ARBA" id="ARBA00023242"/>
    </source>
</evidence>
<evidence type="ECO:0000256" key="14">
    <source>
        <dbReference type="PIRNR" id="PIRNR037239"/>
    </source>
</evidence>
<evidence type="ECO:0000259" key="18">
    <source>
        <dbReference type="Pfam" id="PF17846"/>
    </source>
</evidence>
<evidence type="ECO:0000256" key="2">
    <source>
        <dbReference type="ARBA" id="ARBA00006994"/>
    </source>
</evidence>
<evidence type="ECO:0000256" key="1">
    <source>
        <dbReference type="ARBA" id="ARBA00004123"/>
    </source>
</evidence>
<proteinExistence type="inferred from homology"/>
<dbReference type="GO" id="GO:0110103">
    <property type="term" value="C:RNA polymerase II termination complex"/>
    <property type="evidence" value="ECO:0007669"/>
    <property type="project" value="EnsemblFungi"/>
</dbReference>
<comment type="function">
    <text evidence="14">Possesses 5'-&gt;3' exoribonuclease activity. May promote termination of transcription by RNA polymerase II.</text>
</comment>
<dbReference type="GO" id="GO:0110155">
    <property type="term" value="P:NAD-cap decapping"/>
    <property type="evidence" value="ECO:0007669"/>
    <property type="project" value="EnsemblFungi"/>
</dbReference>
<feature type="compositionally biased region" description="Low complexity" evidence="16">
    <location>
        <begin position="1002"/>
        <end position="1016"/>
    </location>
</feature>
<dbReference type="GO" id="GO:0000448">
    <property type="term" value="P:cleavage in ITS2 between 5.8S rRNA and LSU-rRNA of tricistronic rRNA transcript (SSU-rRNA, 5.8S rRNA, LSU-rRNA)"/>
    <property type="evidence" value="ECO:0007669"/>
    <property type="project" value="EnsemblFungi"/>
</dbReference>
<feature type="domain" description="Xrn1 helical" evidence="18">
    <location>
        <begin position="519"/>
        <end position="894"/>
    </location>
</feature>
<dbReference type="OMA" id="ITHDMVV"/>
<feature type="compositionally biased region" description="Low complexity" evidence="16">
    <location>
        <begin position="1041"/>
        <end position="1057"/>
    </location>
</feature>
<keyword evidence="11" id="KW-0539">Nucleus</keyword>
<feature type="coiled-coil region" evidence="15">
    <location>
        <begin position="475"/>
        <end position="552"/>
    </location>
</feature>
<dbReference type="GO" id="GO:0034244">
    <property type="term" value="P:negative regulation of transcription elongation by RNA polymerase II"/>
    <property type="evidence" value="ECO:0007669"/>
    <property type="project" value="EnsemblFungi"/>
</dbReference>
<evidence type="ECO:0000256" key="16">
    <source>
        <dbReference type="SAM" id="MobiDB-lite"/>
    </source>
</evidence>
<dbReference type="GO" id="GO:0071035">
    <property type="term" value="P:nuclear polyadenylation-dependent rRNA catabolic process"/>
    <property type="evidence" value="ECO:0007669"/>
    <property type="project" value="EnsemblFungi"/>
</dbReference>
<sequence length="1063" mass="122140">MGVPSFFRWLSRKYPKIISPVSEILPQVVDGVTLPIDYSAPNPNGELDNLYLDMNGIVHPCSHPENKPAPETEDEMLLAVFEYTNRVLNMARPRKVLMIAVDGVAPRAKMNQQRARRFRSARDASIENQAREAILNEREKIGEIIDESLKSKKTWDSNAITPGTPFMDKLAAALRYWISFKLATDLGWKNLQVIISDATVPGEGEHKIMNFVRAQRGDPEYNPNTTHCIYGLDADLIFLGLATHEPHFKILREDVFAQDNRKKHKLKDTMNMTEEEKQLISKQDSEKPFLWLHLSVLREYLSAELFVPRLPFPFDLERAIDDWVFMCFFCGNDFLPHLPSLDVRENSIDILLDIWKTLLPQLKTYMTCDGRLDLKAVELLLQQVGSRESDIFRTKHIQQVRKKESLQRKNIRKSERRTAKDQDKQPLIPTEQLQLYDTHGNLAKGSWNLTTHDMVSLKKELMLANEGNPEAIKIIQAKSDENDKLMEELTKEQLDKAIDTANKNNMDVATIMKKKLMAKKRELEITANENELEEIEKKKLKTANEEDNAKSELNEKIIGEVVTEVEDNNESGLSRMSSSTTETNTHETTPDTNVNNNSYVPVVSNGPIKSGVIDTDKPTKLYEPGYKERYYVNKFHIKSDEIEALRKDMVKSYIEGVAWVLLYYYQGCASWEWFYPYHYAPLPSDFYGFSNMNVEFGESEPFLPFEQLMSVLPAASGHTLPAIFRPLMSSPDSEIIDFYPEEFPIDMNGKKMAWHGIALLPFIDATRLLKVVRDQYPKLTDAERSRNVRNKPILLISNKNVHFTKFSEKLYDSSGDSPKEINFRHFKSGLSGIVSKDKEGFKLNSKIVCPIEGGSLPDLSTNLILQMSYELTPLPSENKSILLNGFIPSEAMLTAYDFDAIRYKDNKSSFNHRSNNYNWKFNEEMKGNVVPVGPKGSTQYKPRAGGFRSFFYFNQKNEVMQNTNNNQYSGSYNRNGNNPKNDRYNNNSSRQHDNNRSRYNDSRNNYNNNYRGEYSSHYNNKYGNTNSYRGRGGYNSGGNRRGNYSRGGYSSYNDRGRGSSRYH</sequence>
<dbReference type="GeneID" id="14493467"/>
<organism evidence="19 20">
    <name type="scientific">Henningerozyma blattae (strain ATCC 34711 / CBS 6284 / DSM 70876 / NBRC 10599 / NRRL Y-10934 / UCD 77-7)</name>
    <name type="common">Yeast</name>
    <name type="synonym">Tetrapisispora blattae</name>
    <dbReference type="NCBI Taxonomy" id="1071380"/>
    <lineage>
        <taxon>Eukaryota</taxon>
        <taxon>Fungi</taxon>
        <taxon>Dikarya</taxon>
        <taxon>Ascomycota</taxon>
        <taxon>Saccharomycotina</taxon>
        <taxon>Saccharomycetes</taxon>
        <taxon>Saccharomycetales</taxon>
        <taxon>Saccharomycetaceae</taxon>
        <taxon>Henningerozyma</taxon>
    </lineage>
</organism>
<dbReference type="eggNOG" id="KOG2044">
    <property type="taxonomic scope" value="Eukaryota"/>
</dbReference>
<dbReference type="GO" id="GO:0071028">
    <property type="term" value="P:nuclear mRNA surveillance"/>
    <property type="evidence" value="ECO:0007669"/>
    <property type="project" value="EnsemblFungi"/>
</dbReference>
<feature type="compositionally biased region" description="Polar residues" evidence="16">
    <location>
        <begin position="570"/>
        <end position="579"/>
    </location>
</feature>
<dbReference type="FunCoup" id="I2GX81">
    <property type="interactions" value="1166"/>
</dbReference>
<feature type="compositionally biased region" description="Polar residues" evidence="16">
    <location>
        <begin position="962"/>
        <end position="989"/>
    </location>
</feature>
<dbReference type="Proteomes" id="UP000002866">
    <property type="component" value="Chromosome 1"/>
</dbReference>
<feature type="compositionally biased region" description="Gly residues" evidence="16">
    <location>
        <begin position="1030"/>
        <end position="1040"/>
    </location>
</feature>
<feature type="domain" description="Xrn1 helical" evidence="18">
    <location>
        <begin position="314"/>
        <end position="459"/>
    </location>
</feature>
<dbReference type="PANTHER" id="PTHR12341">
    <property type="entry name" value="5'-&gt;3' EXORIBONUCLEASE"/>
    <property type="match status" value="1"/>
</dbReference>
<reference evidence="19 20" key="1">
    <citation type="journal article" date="2011" name="Proc. Natl. Acad. Sci. U.S.A.">
        <title>Evolutionary erosion of yeast sex chromosomes by mating-type switching accidents.</title>
        <authorList>
            <person name="Gordon J.L."/>
            <person name="Armisen D."/>
            <person name="Proux-Wera E."/>
            <person name="Oheigeartaigh S.S."/>
            <person name="Byrne K.P."/>
            <person name="Wolfe K.H."/>
        </authorList>
    </citation>
    <scope>NUCLEOTIDE SEQUENCE [LARGE SCALE GENOMIC DNA]</scope>
    <source>
        <strain evidence="20">ATCC 34711 / CBS 6284 / DSM 70876 / NBRC 10599 / NRRL Y-10934 / UCD 77-7</strain>
    </source>
</reference>
<dbReference type="OrthoDB" id="28245at2759"/>
<evidence type="ECO:0000256" key="9">
    <source>
        <dbReference type="ARBA" id="ARBA00023015"/>
    </source>
</evidence>
<keyword evidence="15" id="KW-0175">Coiled coil</keyword>
<gene>
    <name evidence="19" type="primary">TBLA0A09480</name>
    <name evidence="19" type="ORF">TBLA_0A09480</name>
</gene>
<evidence type="ECO:0000313" key="20">
    <source>
        <dbReference type="Proteomes" id="UP000002866"/>
    </source>
</evidence>
<keyword evidence="8 14" id="KW-0269">Exonuclease</keyword>
<dbReference type="STRING" id="1071380.I2GX81"/>
<comment type="subcellular location">
    <subcellularLocation>
        <location evidence="1">Nucleus</location>
    </subcellularLocation>
</comment>
<dbReference type="GO" id="GO:1904595">
    <property type="term" value="P:positive regulation of termination of RNA polymerase II transcription"/>
    <property type="evidence" value="ECO:0007669"/>
    <property type="project" value="EnsemblFungi"/>
</dbReference>
<evidence type="ECO:0000313" key="19">
    <source>
        <dbReference type="EMBL" id="CCH58733.1"/>
    </source>
</evidence>
<dbReference type="InterPro" id="IPR041412">
    <property type="entry name" value="Xrn1_helical"/>
</dbReference>
<evidence type="ECO:0000256" key="6">
    <source>
        <dbReference type="ARBA" id="ARBA00022722"/>
    </source>
</evidence>
<dbReference type="HOGENOM" id="CLU_006038_1_1_1"/>
<keyword evidence="10" id="KW-0804">Transcription</keyword>